<evidence type="ECO:0000313" key="3">
    <source>
        <dbReference type="Proteomes" id="UP000230495"/>
    </source>
</evidence>
<dbReference type="EMBL" id="NEEU01000018">
    <property type="protein sequence ID" value="PJD69466.1"/>
    <property type="molecule type" value="Genomic_DNA"/>
</dbReference>
<reference evidence="2 3" key="1">
    <citation type="journal article" date="2017" name="J. Antimicrob. Chemother.">
        <title>Characterization of the population structure, drug resistance mechanisms and plasmids of the community-associated Enterobacter cloacae complex in China.</title>
        <authorList>
            <person name="Zhou K."/>
            <person name="Yu W."/>
            <person name="Cao X."/>
            <person name="Shen P."/>
            <person name="Lu H."/>
            <person name="Luo Q."/>
            <person name="Rossen J.W.A."/>
            <person name="Xiao Y."/>
        </authorList>
    </citation>
    <scope>NUCLEOTIDE SEQUENCE [LARGE SCALE GENOMIC DNA]</scope>
    <source>
        <strain evidence="2">ECC1097</strain>
    </source>
</reference>
<organism evidence="2">
    <name type="scientific">Enterobacter kobei</name>
    <dbReference type="NCBI Taxonomy" id="208224"/>
    <lineage>
        <taxon>Bacteria</taxon>
        <taxon>Pseudomonadati</taxon>
        <taxon>Pseudomonadota</taxon>
        <taxon>Gammaproteobacteria</taxon>
        <taxon>Enterobacterales</taxon>
        <taxon>Enterobacteriaceae</taxon>
        <taxon>Enterobacter</taxon>
        <taxon>Enterobacter cloacae complex</taxon>
    </lineage>
</organism>
<dbReference type="Proteomes" id="UP000230495">
    <property type="component" value="Unassembled WGS sequence"/>
</dbReference>
<dbReference type="RefSeq" id="WP_057060351.1">
    <property type="nucleotide sequence ID" value="NZ_JAHZRT010000003.1"/>
</dbReference>
<protein>
    <submittedName>
        <fullName evidence="2">Uncharacterized protein</fullName>
    </submittedName>
</protein>
<keyword evidence="1" id="KW-0472">Membrane</keyword>
<accession>A0A2J0PEF6</accession>
<keyword evidence="1" id="KW-1133">Transmembrane helix</keyword>
<evidence type="ECO:0000313" key="2">
    <source>
        <dbReference type="EMBL" id="PJD69466.1"/>
    </source>
</evidence>
<name>A0A2J0PEF6_9ENTR</name>
<evidence type="ECO:0000256" key="1">
    <source>
        <dbReference type="SAM" id="Phobius"/>
    </source>
</evidence>
<sequence length="60" mass="6331">MILQILTPLVGVMGALLLSFGAWMIYQPAGYIAGGLLCIVWSWLMAKFLASPATNSTGGD</sequence>
<gene>
    <name evidence="2" type="ORF">B9Q37_20565</name>
</gene>
<comment type="caution">
    <text evidence="2">The sequence shown here is derived from an EMBL/GenBank/DDBJ whole genome shotgun (WGS) entry which is preliminary data.</text>
</comment>
<dbReference type="AlphaFoldDB" id="A0A2J0PEF6"/>
<proteinExistence type="predicted"/>
<keyword evidence="1" id="KW-0812">Transmembrane</keyword>
<feature type="transmembrane region" description="Helical" evidence="1">
    <location>
        <begin position="5"/>
        <end position="25"/>
    </location>
</feature>
<feature type="transmembrane region" description="Helical" evidence="1">
    <location>
        <begin position="31"/>
        <end position="50"/>
    </location>
</feature>